<feature type="region of interest" description="Disordered" evidence="7">
    <location>
        <begin position="45"/>
        <end position="76"/>
    </location>
</feature>
<evidence type="ECO:0000256" key="5">
    <source>
        <dbReference type="ARBA" id="ARBA00022833"/>
    </source>
</evidence>
<dbReference type="Proteomes" id="UP000694844">
    <property type="component" value="Chromosome 1"/>
</dbReference>
<feature type="compositionally biased region" description="Gly residues" evidence="7">
    <location>
        <begin position="179"/>
        <end position="205"/>
    </location>
</feature>
<feature type="compositionally biased region" description="Basic and acidic residues" evidence="7">
    <location>
        <begin position="45"/>
        <end position="54"/>
    </location>
</feature>
<dbReference type="PANTHER" id="PTHR13555:SF25">
    <property type="entry name" value="ZINC FINGER C2HC DOMAIN-CONTAINING PROTEIN 1A"/>
    <property type="match status" value="1"/>
</dbReference>
<dbReference type="InterPro" id="IPR049899">
    <property type="entry name" value="Znf_C2HC_C3H"/>
</dbReference>
<accession>A0A8B8DL40</accession>
<organism evidence="9 10">
    <name type="scientific">Crassostrea virginica</name>
    <name type="common">Eastern oyster</name>
    <dbReference type="NCBI Taxonomy" id="6565"/>
    <lineage>
        <taxon>Eukaryota</taxon>
        <taxon>Metazoa</taxon>
        <taxon>Spiralia</taxon>
        <taxon>Lophotrochozoa</taxon>
        <taxon>Mollusca</taxon>
        <taxon>Bivalvia</taxon>
        <taxon>Autobranchia</taxon>
        <taxon>Pteriomorphia</taxon>
        <taxon>Ostreida</taxon>
        <taxon>Ostreoidea</taxon>
        <taxon>Ostreidae</taxon>
        <taxon>Crassostrea</taxon>
    </lineage>
</organism>
<evidence type="ECO:0000256" key="6">
    <source>
        <dbReference type="PROSITE-ProRule" id="PRU01371"/>
    </source>
</evidence>
<keyword evidence="2" id="KW-0479">Metal-binding</keyword>
<evidence type="ECO:0000313" key="10">
    <source>
        <dbReference type="RefSeq" id="XP_022328309.1"/>
    </source>
</evidence>
<dbReference type="PANTHER" id="PTHR13555">
    <property type="entry name" value="C2H2 ZINC FINGER CGI-62-RELATED"/>
    <property type="match status" value="1"/>
</dbReference>
<gene>
    <name evidence="10" type="primary">LOC111127424</name>
</gene>
<dbReference type="GeneID" id="111127424"/>
<dbReference type="Gene3D" id="3.30.160.60">
    <property type="entry name" value="Classic Zinc Finger"/>
    <property type="match status" value="1"/>
</dbReference>
<keyword evidence="3" id="KW-0677">Repeat</keyword>
<reference evidence="9" key="1">
    <citation type="submission" date="2024-06" db="UniProtKB">
        <authorList>
            <consortium name="RefSeq"/>
        </authorList>
    </citation>
    <scope>NUCLEOTIDE SEQUENCE [LARGE SCALE GENOMIC DNA]</scope>
</reference>
<keyword evidence="9" id="KW-1185">Reference proteome</keyword>
<reference evidence="10" key="2">
    <citation type="submission" date="2025-08" db="UniProtKB">
        <authorList>
            <consortium name="RefSeq"/>
        </authorList>
    </citation>
    <scope>IDENTIFICATION</scope>
    <source>
        <tissue evidence="10">Whole sample</tissue>
    </source>
</reference>
<feature type="region of interest" description="Disordered" evidence="7">
    <location>
        <begin position="140"/>
        <end position="237"/>
    </location>
</feature>
<keyword evidence="4 6" id="KW-0863">Zinc-finger</keyword>
<dbReference type="AlphaFoldDB" id="A0A8B8DL40"/>
<evidence type="ECO:0000313" key="9">
    <source>
        <dbReference type="Proteomes" id="UP000694844"/>
    </source>
</evidence>
<feature type="domain" description="C2HC/C3H-type" evidence="8">
    <location>
        <begin position="11"/>
        <end position="40"/>
    </location>
</feature>
<evidence type="ECO:0000256" key="1">
    <source>
        <dbReference type="ARBA" id="ARBA00010843"/>
    </source>
</evidence>
<sequence>MADYDANRNVARKPCRQCGRQFVPESLAKHEPSCIKAAHKKRKVFDSSKQRSEGTEITYKQIKQAQKKEVKPPRSNWRAKHEDFINTVRAARGVSVAMQRGEPLPPPPPPSINPDYVQCPYCSRRFNEKAAERHINFCKTQQQRIPNKPKADPHAMAKQNVRTQYQPPKPKTKTESSPGYGGAGFRGSPGTQMGRGAGRSTGTGGTPPSVTGRQTNSYARGRSTTTTTSTYQQTTPRIEQYITGKKSNTVNQEAKSQQASHLPKAVKFTASLPPKCPNIREERISESNIPPNEQMTGSAFTADSSGVVWAKPIVHKRMLEPLRNGHDLGSENGDDSLFDGNGRALRTGRDGRALKEARREIHSAGLKNTSNNRLMRRHKSAGATKGSNSPGVIHYGMKESESGYYSSSSENDHMNSYSNVNSINRKNSLGAGGAKFCHECGTKYPLSEAKFCCECGVKRMGFT</sequence>
<evidence type="ECO:0000256" key="7">
    <source>
        <dbReference type="SAM" id="MobiDB-lite"/>
    </source>
</evidence>
<dbReference type="RefSeq" id="XP_022328309.1">
    <property type="nucleotide sequence ID" value="XM_022472601.1"/>
</dbReference>
<dbReference type="GO" id="GO:0008270">
    <property type="term" value="F:zinc ion binding"/>
    <property type="evidence" value="ECO:0007669"/>
    <property type="project" value="UniProtKB-KW"/>
</dbReference>
<proteinExistence type="inferred from homology"/>
<keyword evidence="5" id="KW-0862">Zinc</keyword>
<evidence type="ECO:0000256" key="2">
    <source>
        <dbReference type="ARBA" id="ARBA00022723"/>
    </source>
</evidence>
<dbReference type="PROSITE" id="PS52027">
    <property type="entry name" value="ZF_C2HC_C3H"/>
    <property type="match status" value="2"/>
</dbReference>
<dbReference type="Pfam" id="PF13913">
    <property type="entry name" value="zf-C2HC_2"/>
    <property type="match status" value="2"/>
</dbReference>
<name>A0A8B8DL40_CRAVI</name>
<dbReference type="OrthoDB" id="10066537at2759"/>
<comment type="similarity">
    <text evidence="1">Belongs to the ZC2HC1 family.</text>
</comment>
<dbReference type="InterPro" id="IPR026319">
    <property type="entry name" value="ZC2HC1A/B-like"/>
</dbReference>
<feature type="domain" description="C2HC/C3H-type" evidence="8">
    <location>
        <begin position="115"/>
        <end position="144"/>
    </location>
</feature>
<evidence type="ECO:0000256" key="4">
    <source>
        <dbReference type="ARBA" id="ARBA00022771"/>
    </source>
</evidence>
<evidence type="ECO:0000256" key="3">
    <source>
        <dbReference type="ARBA" id="ARBA00022737"/>
    </source>
</evidence>
<feature type="compositionally biased region" description="Low complexity" evidence="7">
    <location>
        <begin position="223"/>
        <end position="235"/>
    </location>
</feature>
<protein>
    <submittedName>
        <fullName evidence="10">Zinc finger C2HC domain-containing protein 1A-like isoform X1</fullName>
    </submittedName>
</protein>
<dbReference type="KEGG" id="cvn:111127424"/>
<evidence type="ECO:0000259" key="8">
    <source>
        <dbReference type="PROSITE" id="PS52027"/>
    </source>
</evidence>